<evidence type="ECO:0000256" key="8">
    <source>
        <dbReference type="ARBA" id="ARBA00061012"/>
    </source>
</evidence>
<dbReference type="SUPFAM" id="SSF51366">
    <property type="entry name" value="Ribulose-phoshate binding barrel"/>
    <property type="match status" value="1"/>
</dbReference>
<evidence type="ECO:0000313" key="14">
    <source>
        <dbReference type="EMBL" id="GAO99268.1"/>
    </source>
</evidence>
<dbReference type="InterPro" id="IPR013785">
    <property type="entry name" value="Aldolase_TIM"/>
</dbReference>
<dbReference type="NCBIfam" id="NF001273">
    <property type="entry name" value="PRK00230.1"/>
    <property type="match status" value="1"/>
</dbReference>
<evidence type="ECO:0000256" key="6">
    <source>
        <dbReference type="ARBA" id="ARBA00023239"/>
    </source>
</evidence>
<reference evidence="14 15" key="1">
    <citation type="journal article" date="2015" name="BMC Genomics">
        <title>Comparative genomics of Fructobacillus spp. and Leuconostoc spp. reveals niche-specific evolution of Fructobacillus spp.</title>
        <authorList>
            <person name="Endo A."/>
            <person name="Tanizawa Y."/>
            <person name="Tanaka N."/>
            <person name="Maeno S."/>
            <person name="Kumar H."/>
            <person name="Shiwa Y."/>
            <person name="Okada S."/>
            <person name="Yoshikawa H."/>
            <person name="Dicks L."/>
            <person name="Nakagawa J."/>
            <person name="Arita M."/>
        </authorList>
    </citation>
    <scope>NUCLEOTIDE SEQUENCE [LARGE SCALE GENOMIC DNA]</scope>
    <source>
        <strain evidence="14 15">JCM 12225</strain>
    </source>
</reference>
<comment type="pathway">
    <text evidence="2 9 12">Pyrimidine metabolism; UMP biosynthesis via de novo pathway; UMP from orotate: step 2/2.</text>
</comment>
<dbReference type="RefSeq" id="WP_061992690.1">
    <property type="nucleotide sequence ID" value="NZ_DF967986.1"/>
</dbReference>
<dbReference type="STRING" id="157463.GCA_001047075_00192"/>
<protein>
    <recommendedName>
        <fullName evidence="9">Orotidine 5'-phosphate decarboxylase</fullName>
        <ecNumber evidence="9">4.1.1.23</ecNumber>
    </recommendedName>
    <alternativeName>
        <fullName evidence="9">OMP decarboxylase</fullName>
        <shortName evidence="9">OMPDCase</shortName>
        <shortName evidence="9">OMPdecase</shortName>
    </alternativeName>
</protein>
<dbReference type="OrthoDB" id="9806203at2"/>
<comment type="similarity">
    <text evidence="8 9">Belongs to the OMP decarboxylase family. Type 1 subfamily.</text>
</comment>
<evidence type="ECO:0000259" key="13">
    <source>
        <dbReference type="SMART" id="SM00934"/>
    </source>
</evidence>
<feature type="binding site" evidence="9 11">
    <location>
        <position position="33"/>
    </location>
    <ligand>
        <name>substrate</name>
    </ligand>
</feature>
<dbReference type="GO" id="GO:0044205">
    <property type="term" value="P:'de novo' UMP biosynthetic process"/>
    <property type="evidence" value="ECO:0007669"/>
    <property type="project" value="UniProtKB-UniRule"/>
</dbReference>
<feature type="active site" description="Proton donor" evidence="9">
    <location>
        <position position="62"/>
    </location>
</feature>
<evidence type="ECO:0000313" key="15">
    <source>
        <dbReference type="Proteomes" id="UP000253891"/>
    </source>
</evidence>
<evidence type="ECO:0000256" key="7">
    <source>
        <dbReference type="ARBA" id="ARBA00049157"/>
    </source>
</evidence>
<feature type="binding site" evidence="9 11">
    <location>
        <position position="10"/>
    </location>
    <ligand>
        <name>substrate</name>
    </ligand>
</feature>
<keyword evidence="4 9" id="KW-0210">Decarboxylase</keyword>
<dbReference type="UniPathway" id="UPA00070">
    <property type="reaction ID" value="UER00120"/>
</dbReference>
<feature type="binding site" evidence="9 11">
    <location>
        <position position="216"/>
    </location>
    <ligand>
        <name>substrate</name>
    </ligand>
</feature>
<dbReference type="InterPro" id="IPR018089">
    <property type="entry name" value="OMPdecase_AS"/>
</dbReference>
<feature type="binding site" evidence="9 11">
    <location>
        <position position="217"/>
    </location>
    <ligand>
        <name>substrate</name>
    </ligand>
</feature>
<comment type="subunit">
    <text evidence="3 9">Homodimer.</text>
</comment>
<dbReference type="InterPro" id="IPR047596">
    <property type="entry name" value="OMPdecase_bac"/>
</dbReference>
<evidence type="ECO:0000256" key="5">
    <source>
        <dbReference type="ARBA" id="ARBA00022975"/>
    </source>
</evidence>
<dbReference type="PANTHER" id="PTHR32119">
    <property type="entry name" value="OROTIDINE 5'-PHOSPHATE DECARBOXYLASE"/>
    <property type="match status" value="1"/>
</dbReference>
<comment type="catalytic activity">
    <reaction evidence="7 9 12">
        <text>orotidine 5'-phosphate + H(+) = UMP + CO2</text>
        <dbReference type="Rhea" id="RHEA:11596"/>
        <dbReference type="ChEBI" id="CHEBI:15378"/>
        <dbReference type="ChEBI" id="CHEBI:16526"/>
        <dbReference type="ChEBI" id="CHEBI:57538"/>
        <dbReference type="ChEBI" id="CHEBI:57865"/>
        <dbReference type="EC" id="4.1.1.23"/>
    </reaction>
</comment>
<name>A0A0K8MGD8_9LACO</name>
<dbReference type="GO" id="GO:0006207">
    <property type="term" value="P:'de novo' pyrimidine nucleobase biosynthetic process"/>
    <property type="evidence" value="ECO:0007669"/>
    <property type="project" value="InterPro"/>
</dbReference>
<dbReference type="EC" id="4.1.1.23" evidence="9"/>
<dbReference type="NCBIfam" id="TIGR01740">
    <property type="entry name" value="pyrF"/>
    <property type="match status" value="1"/>
</dbReference>
<dbReference type="InterPro" id="IPR001754">
    <property type="entry name" value="OMPdeCOase_dom"/>
</dbReference>
<dbReference type="HAMAP" id="MF_01200_B">
    <property type="entry name" value="OMPdecase_type1_B"/>
    <property type="match status" value="1"/>
</dbReference>
<dbReference type="PANTHER" id="PTHR32119:SF2">
    <property type="entry name" value="OROTIDINE 5'-PHOSPHATE DECARBOXYLASE"/>
    <property type="match status" value="1"/>
</dbReference>
<feature type="active site" description="For OMPdecase activity" evidence="10">
    <location>
        <position position="60"/>
    </location>
</feature>
<dbReference type="Proteomes" id="UP000253891">
    <property type="component" value="Unassembled WGS sequence"/>
</dbReference>
<evidence type="ECO:0000256" key="2">
    <source>
        <dbReference type="ARBA" id="ARBA00004861"/>
    </source>
</evidence>
<evidence type="ECO:0000256" key="1">
    <source>
        <dbReference type="ARBA" id="ARBA00002356"/>
    </source>
</evidence>
<feature type="active site" description="For OMPdecase activity" evidence="10">
    <location>
        <position position="65"/>
    </location>
</feature>
<comment type="function">
    <text evidence="1 9">Catalyzes the decarboxylation of orotidine 5'-monophosphate (OMP) to uridine 5'-monophosphate (UMP).</text>
</comment>
<evidence type="ECO:0000256" key="11">
    <source>
        <dbReference type="PIRSR" id="PIRSR614732-2"/>
    </source>
</evidence>
<dbReference type="EMBL" id="DF967986">
    <property type="protein sequence ID" value="GAO99268.1"/>
    <property type="molecule type" value="Genomic_DNA"/>
</dbReference>
<keyword evidence="6 9" id="KW-0456">Lyase</keyword>
<feature type="binding site" evidence="9 11">
    <location>
        <position position="187"/>
    </location>
    <ligand>
        <name>substrate</name>
    </ligand>
</feature>
<accession>A0A0K8MGD8</accession>
<dbReference type="AlphaFoldDB" id="A0A0K8MGD8"/>
<feature type="binding site" evidence="9 11">
    <location>
        <position position="196"/>
    </location>
    <ligand>
        <name>substrate</name>
    </ligand>
</feature>
<dbReference type="SMART" id="SM00934">
    <property type="entry name" value="OMPdecase"/>
    <property type="match status" value="1"/>
</dbReference>
<feature type="domain" description="Orotidine 5'-phosphate decarboxylase" evidence="13">
    <location>
        <begin position="4"/>
        <end position="232"/>
    </location>
</feature>
<dbReference type="FunFam" id="3.20.20.70:FF:000015">
    <property type="entry name" value="Orotidine 5'-phosphate decarboxylase"/>
    <property type="match status" value="1"/>
</dbReference>
<evidence type="ECO:0000256" key="10">
    <source>
        <dbReference type="PIRSR" id="PIRSR614732-1"/>
    </source>
</evidence>
<keyword evidence="5 9" id="KW-0665">Pyrimidine biosynthesis</keyword>
<gene>
    <name evidence="9 14" type="primary">pyrF</name>
    <name evidence="14" type="ORF">FFIC_090950</name>
</gene>
<dbReference type="CDD" id="cd04725">
    <property type="entry name" value="OMP_decarboxylase_like"/>
    <property type="match status" value="1"/>
</dbReference>
<evidence type="ECO:0000256" key="3">
    <source>
        <dbReference type="ARBA" id="ARBA00011738"/>
    </source>
</evidence>
<dbReference type="GO" id="GO:0004590">
    <property type="term" value="F:orotidine-5'-phosphate decarboxylase activity"/>
    <property type="evidence" value="ECO:0007669"/>
    <property type="project" value="UniProtKB-UniRule"/>
</dbReference>
<dbReference type="GO" id="GO:0005829">
    <property type="term" value="C:cytosol"/>
    <property type="evidence" value="ECO:0007669"/>
    <property type="project" value="TreeGrafter"/>
</dbReference>
<feature type="active site" description="For OMPdecase activity" evidence="10">
    <location>
        <position position="62"/>
    </location>
</feature>
<proteinExistence type="inferred from homology"/>
<evidence type="ECO:0000256" key="12">
    <source>
        <dbReference type="RuleBase" id="RU000512"/>
    </source>
</evidence>
<organism evidence="14 15">
    <name type="scientific">Fructobacillus ficulneus</name>
    <dbReference type="NCBI Taxonomy" id="157463"/>
    <lineage>
        <taxon>Bacteria</taxon>
        <taxon>Bacillati</taxon>
        <taxon>Bacillota</taxon>
        <taxon>Bacilli</taxon>
        <taxon>Lactobacillales</taxon>
        <taxon>Lactobacillaceae</taxon>
        <taxon>Fructobacillus</taxon>
    </lineage>
</organism>
<dbReference type="InterPro" id="IPR014732">
    <property type="entry name" value="OMPdecase"/>
</dbReference>
<dbReference type="Gene3D" id="3.20.20.70">
    <property type="entry name" value="Aldolase class I"/>
    <property type="match status" value="1"/>
</dbReference>
<dbReference type="PROSITE" id="PS00156">
    <property type="entry name" value="OMPDECASE"/>
    <property type="match status" value="1"/>
</dbReference>
<keyword evidence="15" id="KW-1185">Reference proteome</keyword>
<evidence type="ECO:0000256" key="4">
    <source>
        <dbReference type="ARBA" id="ARBA00022793"/>
    </source>
</evidence>
<evidence type="ECO:0000256" key="9">
    <source>
        <dbReference type="HAMAP-Rule" id="MF_01200"/>
    </source>
</evidence>
<dbReference type="Pfam" id="PF00215">
    <property type="entry name" value="OMPdecase"/>
    <property type="match status" value="1"/>
</dbReference>
<feature type="binding site" evidence="9 11">
    <location>
        <position position="124"/>
    </location>
    <ligand>
        <name>substrate</name>
    </ligand>
</feature>
<feature type="binding site" evidence="9">
    <location>
        <begin position="60"/>
        <end position="69"/>
    </location>
    <ligand>
        <name>substrate</name>
    </ligand>
</feature>
<sequence length="238" mass="25268">MEKPLMIALDFDDLETVTNFLAAFPDPSRLTVKVGMELFYQAGPAIVADLKNRGCQIFLDLKLFDIPNTVKQAMVQIGRLGVDYVTVHSLGGSAMLKAAKEGLNAGAALAQVSAPKLLAVTELTSISDDVLKNEQHAALPMADQVLALAQMAEKSGCDGVICSALELPVLRSSDISPDFLCVVPGIRMAQDQSGDQVRVATPDKAATDGASAIVVGRPITKATDPVAAWNRYQTAWQS</sequence>
<dbReference type="InterPro" id="IPR011060">
    <property type="entry name" value="RibuloseP-bd_barrel"/>
</dbReference>